<dbReference type="Pfam" id="PF14534">
    <property type="entry name" value="DUF4440"/>
    <property type="match status" value="1"/>
</dbReference>
<evidence type="ECO:0000259" key="1">
    <source>
        <dbReference type="Pfam" id="PF14534"/>
    </source>
</evidence>
<dbReference type="InterPro" id="IPR032710">
    <property type="entry name" value="NTF2-like_dom_sf"/>
</dbReference>
<gene>
    <name evidence="2" type="ORF">ACPOL_6301</name>
</gene>
<name>A0A2Z5G9M7_9BACT</name>
<evidence type="ECO:0000313" key="3">
    <source>
        <dbReference type="Proteomes" id="UP000253606"/>
    </source>
</evidence>
<dbReference type="Proteomes" id="UP000253606">
    <property type="component" value="Chromosome"/>
</dbReference>
<dbReference type="KEGG" id="abas:ACPOL_6301"/>
<feature type="domain" description="DUF4440" evidence="1">
    <location>
        <begin position="3"/>
        <end position="87"/>
    </location>
</feature>
<dbReference type="EMBL" id="CP030840">
    <property type="protein sequence ID" value="AXC15537.1"/>
    <property type="molecule type" value="Genomic_DNA"/>
</dbReference>
<protein>
    <recommendedName>
        <fullName evidence="1">DUF4440 domain-containing protein</fullName>
    </recommendedName>
</protein>
<accession>A0A2Z5G9M7</accession>
<reference evidence="2 3" key="1">
    <citation type="journal article" date="2018" name="Front. Microbiol.">
        <title>Hydrolytic Capabilities as a Key to Environmental Success: Chitinolytic and Cellulolytic Acidobacteria From Acidic Sub-arctic Soils and Boreal Peatlands.</title>
        <authorList>
            <person name="Belova S.E."/>
            <person name="Ravin N.V."/>
            <person name="Pankratov T.A."/>
            <person name="Rakitin A.L."/>
            <person name="Ivanova A.A."/>
            <person name="Beletsky A.V."/>
            <person name="Mardanov A.V."/>
            <person name="Sinninghe Damste J.S."/>
            <person name="Dedysh S.N."/>
        </authorList>
    </citation>
    <scope>NUCLEOTIDE SEQUENCE [LARGE SCALE GENOMIC DNA]</scope>
    <source>
        <strain evidence="2 3">SBC82</strain>
    </source>
</reference>
<sequence length="200" mass="23388">MTWAAVTTEDFLYIEDGQVLTRKLFLEQLKEDGYTPLIIRTFEVQRIGTTAMVLHLDDVPTRPLRDRRNSHLLFSETWQLTGRVWKLRRVDITRLRVDPPAITLSREQLDDITGTYRASGETCTIRREDNRILVYRTGQPTQEWKAESRDLFFAPGDARSRKIFWRSQDGRVTGFADRDESSEVDWERQLTPSATIAPER</sequence>
<dbReference type="InterPro" id="IPR027843">
    <property type="entry name" value="DUF4440"/>
</dbReference>
<organism evidence="2 3">
    <name type="scientific">Acidisarcina polymorpha</name>
    <dbReference type="NCBI Taxonomy" id="2211140"/>
    <lineage>
        <taxon>Bacteria</taxon>
        <taxon>Pseudomonadati</taxon>
        <taxon>Acidobacteriota</taxon>
        <taxon>Terriglobia</taxon>
        <taxon>Terriglobales</taxon>
        <taxon>Acidobacteriaceae</taxon>
        <taxon>Acidisarcina</taxon>
    </lineage>
</organism>
<keyword evidence="3" id="KW-1185">Reference proteome</keyword>
<dbReference type="SUPFAM" id="SSF54427">
    <property type="entry name" value="NTF2-like"/>
    <property type="match status" value="1"/>
</dbReference>
<proteinExistence type="predicted"/>
<evidence type="ECO:0000313" key="2">
    <source>
        <dbReference type="EMBL" id="AXC15537.1"/>
    </source>
</evidence>
<dbReference type="AlphaFoldDB" id="A0A2Z5G9M7"/>
<dbReference type="Gene3D" id="3.10.450.50">
    <property type="match status" value="1"/>
</dbReference>